<feature type="signal peptide" evidence="1">
    <location>
        <begin position="1"/>
        <end position="19"/>
    </location>
</feature>
<name>A0A1G9S1Y3_9PROT</name>
<dbReference type="AlphaFoldDB" id="A0A1G9S1Y3"/>
<sequence>MRLLASLFALLLIAPLSMADETSPSPFEQDYAAMTVVDAALAEALAEEKRLLLVFGANWCHDSRGLAAHFQDAELADTLADHYVTRFIDVGWRDQNQDVIRRFGVAALYATPMVMVIDPADETLLNRDEREAWGRAASTPVEAARAYFARWAGDVPRAGGVVESSLIYQAMMIEVELFEDEEGDRLAAAYLDIGRWRALPEAERPENFMALNDEVDEWRRELPRQVDQQRSAARSMVINALTEIAGDEPVSADTVAVLDRQNPDLNLVFQPHQSERW</sequence>
<dbReference type="EMBL" id="FNHG01000008">
    <property type="protein sequence ID" value="SDM29493.1"/>
    <property type="molecule type" value="Genomic_DNA"/>
</dbReference>
<dbReference type="Proteomes" id="UP000199759">
    <property type="component" value="Unassembled WGS sequence"/>
</dbReference>
<dbReference type="OrthoDB" id="7629852at2"/>
<dbReference type="Gene3D" id="3.40.30.10">
    <property type="entry name" value="Glutaredoxin"/>
    <property type="match status" value="1"/>
</dbReference>
<accession>A0A1G9S1Y3</accession>
<dbReference type="STRING" id="144026.SAMN04488568_10879"/>
<evidence type="ECO:0000313" key="3">
    <source>
        <dbReference type="Proteomes" id="UP000199759"/>
    </source>
</evidence>
<reference evidence="2 3" key="1">
    <citation type="submission" date="2016-10" db="EMBL/GenBank/DDBJ databases">
        <authorList>
            <person name="de Groot N.N."/>
        </authorList>
    </citation>
    <scope>NUCLEOTIDE SEQUENCE [LARGE SCALE GENOMIC DNA]</scope>
    <source>
        <strain evidence="2 3">DSM 16077</strain>
    </source>
</reference>
<proteinExistence type="predicted"/>
<protein>
    <submittedName>
        <fullName evidence="2">Thioredoxin-like</fullName>
    </submittedName>
</protein>
<dbReference type="RefSeq" id="WP_091769615.1">
    <property type="nucleotide sequence ID" value="NZ_FNHG01000008.1"/>
</dbReference>
<dbReference type="SUPFAM" id="SSF52833">
    <property type="entry name" value="Thioredoxin-like"/>
    <property type="match status" value="1"/>
</dbReference>
<dbReference type="InterPro" id="IPR036249">
    <property type="entry name" value="Thioredoxin-like_sf"/>
</dbReference>
<evidence type="ECO:0000256" key="1">
    <source>
        <dbReference type="SAM" id="SignalP"/>
    </source>
</evidence>
<keyword evidence="1" id="KW-0732">Signal</keyword>
<keyword evidence="3" id="KW-1185">Reference proteome</keyword>
<gene>
    <name evidence="2" type="ORF">SAMN04488568_10879</name>
</gene>
<feature type="chain" id="PRO_5011793258" evidence="1">
    <location>
        <begin position="20"/>
        <end position="277"/>
    </location>
</feature>
<organism evidence="2 3">
    <name type="scientific">Maricaulis salignorans</name>
    <dbReference type="NCBI Taxonomy" id="144026"/>
    <lineage>
        <taxon>Bacteria</taxon>
        <taxon>Pseudomonadati</taxon>
        <taxon>Pseudomonadota</taxon>
        <taxon>Alphaproteobacteria</taxon>
        <taxon>Maricaulales</taxon>
        <taxon>Maricaulaceae</taxon>
        <taxon>Maricaulis</taxon>
    </lineage>
</organism>
<dbReference type="Pfam" id="PF13899">
    <property type="entry name" value="Thioredoxin_7"/>
    <property type="match status" value="1"/>
</dbReference>
<evidence type="ECO:0000313" key="2">
    <source>
        <dbReference type="EMBL" id="SDM29493.1"/>
    </source>
</evidence>